<reference evidence="1" key="2">
    <citation type="submission" date="2020-09" db="EMBL/GenBank/DDBJ databases">
        <authorList>
            <person name="Sun Q."/>
            <person name="Ohkuma M."/>
        </authorList>
    </citation>
    <scope>NUCLEOTIDE SEQUENCE</scope>
    <source>
        <strain evidence="1">JCM 4637</strain>
    </source>
</reference>
<dbReference type="Proteomes" id="UP000638353">
    <property type="component" value="Unassembled WGS sequence"/>
</dbReference>
<dbReference type="EMBL" id="BMVC01000005">
    <property type="protein sequence ID" value="GHC93052.1"/>
    <property type="molecule type" value="Genomic_DNA"/>
</dbReference>
<evidence type="ECO:0000313" key="1">
    <source>
        <dbReference type="EMBL" id="GHC93052.1"/>
    </source>
</evidence>
<dbReference type="AlphaFoldDB" id="A0A918WXG8"/>
<protein>
    <submittedName>
        <fullName evidence="1">Uncharacterized protein</fullName>
    </submittedName>
</protein>
<evidence type="ECO:0000313" key="2">
    <source>
        <dbReference type="Proteomes" id="UP000638353"/>
    </source>
</evidence>
<gene>
    <name evidence="1" type="ORF">GCM10010334_29660</name>
</gene>
<name>A0A918WXG8_9ACTN</name>
<comment type="caution">
    <text evidence="1">The sequence shown here is derived from an EMBL/GenBank/DDBJ whole genome shotgun (WGS) entry which is preliminary data.</text>
</comment>
<organism evidence="1 2">
    <name type="scientific">Streptomyces finlayi</name>
    <dbReference type="NCBI Taxonomy" id="67296"/>
    <lineage>
        <taxon>Bacteria</taxon>
        <taxon>Bacillati</taxon>
        <taxon>Actinomycetota</taxon>
        <taxon>Actinomycetes</taxon>
        <taxon>Kitasatosporales</taxon>
        <taxon>Streptomycetaceae</taxon>
        <taxon>Streptomyces</taxon>
    </lineage>
</organism>
<reference evidence="1" key="1">
    <citation type="journal article" date="2014" name="Int. J. Syst. Evol. Microbiol.">
        <title>Complete genome sequence of Corynebacterium casei LMG S-19264T (=DSM 44701T), isolated from a smear-ripened cheese.</title>
        <authorList>
            <consortium name="US DOE Joint Genome Institute (JGI-PGF)"/>
            <person name="Walter F."/>
            <person name="Albersmeier A."/>
            <person name="Kalinowski J."/>
            <person name="Ruckert C."/>
        </authorList>
    </citation>
    <scope>NUCLEOTIDE SEQUENCE</scope>
    <source>
        <strain evidence="1">JCM 4637</strain>
    </source>
</reference>
<sequence>MSVGGVLKGATKAVGLYGDVKSGAEAVGALANGKYGKAAAIGAGMAAGALTDSACGTVAVAAGAPTGGVGGALVGAACFKIGDYVGDKVEEEGMDAWG</sequence>
<proteinExistence type="predicted"/>
<accession>A0A918WXG8</accession>